<evidence type="ECO:0000256" key="8">
    <source>
        <dbReference type="ARBA" id="ARBA00023054"/>
    </source>
</evidence>
<dbReference type="Gene3D" id="2.30.30.380">
    <property type="entry name" value="Zn-finger domain of Sec23/24"/>
    <property type="match status" value="2"/>
</dbReference>
<gene>
    <name evidence="12" type="ORF">FLONG3_1024</name>
</gene>
<dbReference type="InterPro" id="IPR001876">
    <property type="entry name" value="Znf_RanBP2"/>
</dbReference>
<evidence type="ECO:0000256" key="7">
    <source>
        <dbReference type="ARBA" id="ARBA00022927"/>
    </source>
</evidence>
<evidence type="ECO:0000256" key="5">
    <source>
        <dbReference type="ARBA" id="ARBA00022771"/>
    </source>
</evidence>
<dbReference type="Pfam" id="PF04157">
    <property type="entry name" value="EAP30"/>
    <property type="match status" value="1"/>
</dbReference>
<dbReference type="InterPro" id="IPR021648">
    <property type="entry name" value="GLUE_dom"/>
</dbReference>
<feature type="region of interest" description="Disordered" evidence="10">
    <location>
        <begin position="192"/>
        <end position="219"/>
    </location>
</feature>
<feature type="compositionally biased region" description="Polar residues" evidence="10">
    <location>
        <begin position="270"/>
        <end position="279"/>
    </location>
</feature>
<dbReference type="InterPro" id="IPR036443">
    <property type="entry name" value="Znf_RanBP2_sf"/>
</dbReference>
<dbReference type="GO" id="GO:0043328">
    <property type="term" value="P:protein transport to vacuole involved in ubiquitin-dependent protein catabolic process via the multivesicular body sorting pathway"/>
    <property type="evidence" value="ECO:0007669"/>
    <property type="project" value="UniProtKB-UniRule"/>
</dbReference>
<protein>
    <recommendedName>
        <fullName evidence="9">Vacuolar protein-sorting-associated protein 36</fullName>
    </recommendedName>
    <alternativeName>
        <fullName evidence="9">ESCRT-II complex subunit VPS36</fullName>
    </alternativeName>
</protein>
<feature type="region of interest" description="Disordered" evidence="10">
    <location>
        <begin position="330"/>
        <end position="362"/>
    </location>
</feature>
<dbReference type="SUPFAM" id="SSF90209">
    <property type="entry name" value="Ran binding protein zinc finger-like"/>
    <property type="match status" value="2"/>
</dbReference>
<keyword evidence="13" id="KW-1185">Reference proteome</keyword>
<dbReference type="GO" id="GO:0008270">
    <property type="term" value="F:zinc ion binding"/>
    <property type="evidence" value="ECO:0007669"/>
    <property type="project" value="UniProtKB-KW"/>
</dbReference>
<evidence type="ECO:0000256" key="6">
    <source>
        <dbReference type="ARBA" id="ARBA00022833"/>
    </source>
</evidence>
<dbReference type="GO" id="GO:0032266">
    <property type="term" value="F:phosphatidylinositol-3-phosphate binding"/>
    <property type="evidence" value="ECO:0007669"/>
    <property type="project" value="UniProtKB-UniRule"/>
</dbReference>
<evidence type="ECO:0000256" key="2">
    <source>
        <dbReference type="ARBA" id="ARBA00022448"/>
    </source>
</evidence>
<dbReference type="InterPro" id="IPR036390">
    <property type="entry name" value="WH_DNA-bd_sf"/>
</dbReference>
<organism evidence="12 13">
    <name type="scientific">Fusarium longipes</name>
    <dbReference type="NCBI Taxonomy" id="694270"/>
    <lineage>
        <taxon>Eukaryota</taxon>
        <taxon>Fungi</taxon>
        <taxon>Dikarya</taxon>
        <taxon>Ascomycota</taxon>
        <taxon>Pezizomycotina</taxon>
        <taxon>Sordariomycetes</taxon>
        <taxon>Hypocreomycetidae</taxon>
        <taxon>Hypocreales</taxon>
        <taxon>Nectriaceae</taxon>
        <taxon>Fusarium</taxon>
    </lineage>
</organism>
<keyword evidence="2 9" id="KW-0813">Transport</keyword>
<keyword evidence="4 9" id="KW-0967">Endosome</keyword>
<dbReference type="GO" id="GO:0031902">
    <property type="term" value="C:late endosome membrane"/>
    <property type="evidence" value="ECO:0007669"/>
    <property type="project" value="UniProtKB-UniRule"/>
</dbReference>
<dbReference type="OrthoDB" id="271448at2759"/>
<name>A0A395T8T4_9HYPO</name>
<feature type="compositionally biased region" description="Polar residues" evidence="10">
    <location>
        <begin position="105"/>
        <end position="122"/>
    </location>
</feature>
<dbReference type="InterPro" id="IPR031558">
    <property type="entry name" value="Vps36-NZF-N"/>
</dbReference>
<dbReference type="InterPro" id="IPR040608">
    <property type="entry name" value="Snf8/Vps36"/>
</dbReference>
<evidence type="ECO:0000256" key="4">
    <source>
        <dbReference type="ARBA" id="ARBA00022753"/>
    </source>
</evidence>
<keyword evidence="3" id="KW-0479">Metal-binding</keyword>
<proteinExistence type="inferred from homology"/>
<feature type="region of interest" description="Disordered" evidence="10">
    <location>
        <begin position="95"/>
        <end position="134"/>
    </location>
</feature>
<comment type="similarity">
    <text evidence="1 9">Belongs to the VPS36 family.</text>
</comment>
<keyword evidence="7 9" id="KW-0653">Protein transport</keyword>
<comment type="function">
    <text evidence="9">Component of the ESCRT-II complex (endosomal sorting complex required for transport II), which is required for multivesicular body (MVB) formation and sorting of endosomal cargo proteins into MVBs.</text>
</comment>
<comment type="subunit">
    <text evidence="9">Component of the endosomal sorting complex required for transport II (ESCRT-II).</text>
</comment>
<dbReference type="GO" id="GO:0000814">
    <property type="term" value="C:ESCRT II complex"/>
    <property type="evidence" value="ECO:0007669"/>
    <property type="project" value="UniProtKB-UniRule"/>
</dbReference>
<dbReference type="InterPro" id="IPR036388">
    <property type="entry name" value="WH-like_DNA-bd_sf"/>
</dbReference>
<dbReference type="FunFam" id="1.10.10.10:FF:000165">
    <property type="entry name" value="Vacuolar protein sorting protein (Vps36)"/>
    <property type="match status" value="1"/>
</dbReference>
<feature type="region of interest" description="Disordered" evidence="10">
    <location>
        <begin position="270"/>
        <end position="307"/>
    </location>
</feature>
<evidence type="ECO:0000313" key="13">
    <source>
        <dbReference type="Proteomes" id="UP000266234"/>
    </source>
</evidence>
<dbReference type="InterPro" id="IPR011993">
    <property type="entry name" value="PH-like_dom_sf"/>
</dbReference>
<dbReference type="InterPro" id="IPR037855">
    <property type="entry name" value="Vps36"/>
</dbReference>
<evidence type="ECO:0000313" key="12">
    <source>
        <dbReference type="EMBL" id="RGP80876.1"/>
    </source>
</evidence>
<keyword evidence="6" id="KW-0862">Zinc</keyword>
<feature type="compositionally biased region" description="Polar residues" evidence="10">
    <location>
        <begin position="207"/>
        <end position="219"/>
    </location>
</feature>
<evidence type="ECO:0000259" key="11">
    <source>
        <dbReference type="PROSITE" id="PS51495"/>
    </source>
</evidence>
<evidence type="ECO:0000256" key="3">
    <source>
        <dbReference type="ARBA" id="ARBA00022723"/>
    </source>
</evidence>
<evidence type="ECO:0000256" key="10">
    <source>
        <dbReference type="SAM" id="MobiDB-lite"/>
    </source>
</evidence>
<dbReference type="PANTHER" id="PTHR13128">
    <property type="entry name" value="VACUOLAR PROTEIN-SORTING-ASSOCIATED PROTEIN 36"/>
    <property type="match status" value="1"/>
</dbReference>
<dbReference type="Gene3D" id="2.30.29.30">
    <property type="entry name" value="Pleckstrin-homology domain (PH domain)/Phosphotyrosine-binding domain (PTB)"/>
    <property type="match status" value="1"/>
</dbReference>
<dbReference type="GO" id="GO:0043130">
    <property type="term" value="F:ubiquitin binding"/>
    <property type="evidence" value="ECO:0007669"/>
    <property type="project" value="UniProtKB-UniRule"/>
</dbReference>
<sequence>MFLKHIDLTTALRPSYLPDEVLLFVQDNVGLYEGKFKLPNQQNGQVYLTSHRVCYVDKKEPRTHSVALDLKDVERYEFYAGFLKSSAKVTLIPKPPKRSSYHSRAISNASISQRNASGSPGHSESGYRAPSDPPVTSTTWVCTICSFSNPVPSNFDPASANVHTPLPPCLACGIKPTLAHVLKAAIAGASNRPAASPVLDSPLPLRPSQSSIRPLSENLDQSPALSLADASNGSNSSSSFQCPRCTFSNHPSLITCEMCGGPLISGNIPSPIQQNSVSETVRVDSPGPVLDQSKNNKNGSDTPESVKISFRRGGEKIFYERLKGSMTQRKWLLRDAPPAPSSRAADERASDTANGGSGGRTKGVGIAGLEQLGLNMRKNNELLIGSAFEDLEALMSSAKEVIALAERFARQTNNGQGNASAEENAILAESASQLGLVTTKDIVGGGSSESLYLSELARNLAEFLTDDSRGVLKKAGGIITLVDLWAMFNRARGGVELVSPADFEKAARLWSKLKLPVRLRTFRSGVMVVQSRERTDGTTVRAILSWLKDLHEFPPDRDVPWDWQEFGRGVTAQEAAERFGWSLGVAEEELLMAEERGELCREEGLEGLKFWVNYINQGENRKHRTQAQKDNEEVMKALKASGLL</sequence>
<dbReference type="STRING" id="694270.A0A395T8T4"/>
<dbReference type="SUPFAM" id="SSF50729">
    <property type="entry name" value="PH domain-like"/>
    <property type="match status" value="1"/>
</dbReference>
<dbReference type="AlphaFoldDB" id="A0A395T8T4"/>
<feature type="compositionally biased region" description="Polar residues" evidence="10">
    <location>
        <begin position="292"/>
        <end position="303"/>
    </location>
</feature>
<evidence type="ECO:0000256" key="9">
    <source>
        <dbReference type="RuleBase" id="RU367095"/>
    </source>
</evidence>
<dbReference type="EMBL" id="PXOG01000021">
    <property type="protein sequence ID" value="RGP80876.1"/>
    <property type="molecule type" value="Genomic_DNA"/>
</dbReference>
<dbReference type="FunFam" id="1.10.10.10:FF:000527">
    <property type="entry name" value="Vacuolar protein sorting protein (Vps36), putative"/>
    <property type="match status" value="1"/>
</dbReference>
<comment type="caution">
    <text evidence="12">The sequence shown here is derived from an EMBL/GenBank/DDBJ whole genome shotgun (WGS) entry which is preliminary data.</text>
</comment>
<dbReference type="SUPFAM" id="SSF46785">
    <property type="entry name" value="Winged helix' DNA-binding domain"/>
    <property type="match status" value="1"/>
</dbReference>
<keyword evidence="9" id="KW-0963">Cytoplasm</keyword>
<keyword evidence="5" id="KW-0863">Zinc-finger</keyword>
<reference evidence="12 13" key="1">
    <citation type="journal article" date="2018" name="PLoS Pathog.">
        <title>Evolution of structural diversity of trichothecenes, a family of toxins produced by plant pathogenic and entomopathogenic fungi.</title>
        <authorList>
            <person name="Proctor R.H."/>
            <person name="McCormick S.P."/>
            <person name="Kim H.S."/>
            <person name="Cardoza R.E."/>
            <person name="Stanley A.M."/>
            <person name="Lindo L."/>
            <person name="Kelly A."/>
            <person name="Brown D.W."/>
            <person name="Lee T."/>
            <person name="Vaughan M.M."/>
            <person name="Alexander N.J."/>
            <person name="Busman M."/>
            <person name="Gutierrez S."/>
        </authorList>
    </citation>
    <scope>NUCLEOTIDE SEQUENCE [LARGE SCALE GENOMIC DNA]</scope>
    <source>
        <strain evidence="12 13">NRRL 20695</strain>
    </source>
</reference>
<feature type="domain" description="GLUE N-terminal" evidence="11">
    <location>
        <begin position="6"/>
        <end position="338"/>
    </location>
</feature>
<keyword evidence="8" id="KW-0175">Coiled coil</keyword>
<dbReference type="PROSITE" id="PS51495">
    <property type="entry name" value="GLUE"/>
    <property type="match status" value="1"/>
</dbReference>
<dbReference type="Proteomes" id="UP000266234">
    <property type="component" value="Unassembled WGS sequence"/>
</dbReference>
<accession>A0A395T8T4</accession>
<dbReference type="PANTHER" id="PTHR13128:SF12">
    <property type="entry name" value="VACUOLAR PROTEIN-SORTING-ASSOCIATED PROTEIN 36"/>
    <property type="match status" value="1"/>
</dbReference>
<dbReference type="Pfam" id="PF16988">
    <property type="entry name" value="Vps36-NZF-N"/>
    <property type="match status" value="1"/>
</dbReference>
<dbReference type="Pfam" id="PF11605">
    <property type="entry name" value="Vps36_ESCRT-II"/>
    <property type="match status" value="1"/>
</dbReference>
<dbReference type="Gene3D" id="1.10.10.10">
    <property type="entry name" value="Winged helix-like DNA-binding domain superfamily/Winged helix DNA-binding domain"/>
    <property type="match status" value="2"/>
</dbReference>
<evidence type="ECO:0000256" key="1">
    <source>
        <dbReference type="ARBA" id="ARBA00009697"/>
    </source>
</evidence>
<dbReference type="Gene3D" id="6.10.140.260">
    <property type="match status" value="1"/>
</dbReference>
<comment type="subcellular location">
    <subcellularLocation>
        <location evidence="9">Cytoplasm</location>
    </subcellularLocation>
    <subcellularLocation>
        <location evidence="9">Endosome</location>
    </subcellularLocation>
</comment>
<dbReference type="SMART" id="SM00547">
    <property type="entry name" value="ZnF_RBZ"/>
    <property type="match status" value="1"/>
</dbReference>